<evidence type="ECO:0000313" key="8">
    <source>
        <dbReference type="Proteomes" id="UP000076717"/>
    </source>
</evidence>
<evidence type="ECO:0000256" key="4">
    <source>
        <dbReference type="ARBA" id="ARBA00023136"/>
    </source>
</evidence>
<reference evidence="7" key="2">
    <citation type="submission" date="2019-12" db="EMBL/GenBank/DDBJ databases">
        <title>Complete and Draft Genome Sequences of New Strains and Members of Some Known Species of the Genus Rathayibacter isolated from Plants.</title>
        <authorList>
            <person name="Tarlachkov S.V."/>
            <person name="Starodumova I.P."/>
            <person name="Dorofeeva L.V."/>
            <person name="Prisyazhnaya N.V."/>
            <person name="Leyn S.A."/>
            <person name="Zlamal J.E."/>
            <person name="Elane M.L."/>
            <person name="Osterman A.L."/>
            <person name="Nadler S.A."/>
            <person name="Subbotin S.A."/>
            <person name="Evtushenko L.I."/>
        </authorList>
    </citation>
    <scope>NUCLEOTIDE SEQUENCE</scope>
    <source>
        <strain evidence="7">VKM Ac-2761</strain>
    </source>
</reference>
<dbReference type="RefSeq" id="WP_068207743.1">
    <property type="nucleotide sequence ID" value="NZ_CP047186.1"/>
</dbReference>
<keyword evidence="4 5" id="KW-0472">Membrane</keyword>
<evidence type="ECO:0000313" key="9">
    <source>
        <dbReference type="Proteomes" id="UP000465031"/>
    </source>
</evidence>
<reference evidence="9" key="3">
    <citation type="submission" date="2019-12" db="EMBL/GenBank/DDBJ databases">
        <title>Complete and draft genome sequences of new strains and members of some known species of the genus Rathayibacter isolated from plants.</title>
        <authorList>
            <person name="Tarlachkov S.V."/>
            <person name="Starodumova I.P."/>
            <person name="Dorofeeva L.V."/>
            <person name="Prisyazhnaya N.V."/>
            <person name="Leyn S."/>
            <person name="Zlamal J."/>
            <person name="Elan M."/>
            <person name="Osterman A.L."/>
            <person name="Nadler S."/>
            <person name="Subbotin S.A."/>
            <person name="Evtushenko L.I."/>
        </authorList>
    </citation>
    <scope>NUCLEOTIDE SEQUENCE [LARGE SCALE GENOMIC DNA]</scope>
    <source>
        <strain evidence="9">VKM Ac-2761</strain>
    </source>
</reference>
<evidence type="ECO:0000256" key="2">
    <source>
        <dbReference type="ARBA" id="ARBA00022692"/>
    </source>
</evidence>
<dbReference type="EMBL" id="CP047186">
    <property type="protein sequence ID" value="QHC54762.1"/>
    <property type="molecule type" value="Genomic_DNA"/>
</dbReference>
<gene>
    <name evidence="6" type="ORF">ACH61_00328</name>
    <name evidence="7" type="ORF">GSU10_03260</name>
</gene>
<dbReference type="AlphaFoldDB" id="A0A166IL65"/>
<dbReference type="KEGG" id="rte:GSU10_03260"/>
<reference evidence="6 8" key="1">
    <citation type="submission" date="2015-08" db="EMBL/GenBank/DDBJ databases">
        <title>Draft Genome Sequence of Rathayibacter sp. Strain VKM Ac-2596 Isolated from Leaf Gall Induced by Plant-Parasitic Nematodes.</title>
        <authorList>
            <person name="Vasilenko O.V."/>
            <person name="Starodumova I.P."/>
            <person name="Tarlachkov S.V."/>
            <person name="Dorofeeva L.V."/>
            <person name="Evtushenko L.I."/>
        </authorList>
    </citation>
    <scope>NUCLEOTIDE SEQUENCE [LARGE SCALE GENOMIC DNA]</scope>
    <source>
        <strain evidence="6 8">VKM Ac-2596</strain>
    </source>
</reference>
<protein>
    <submittedName>
        <fullName evidence="7">DoxX family protein</fullName>
    </submittedName>
</protein>
<dbReference type="Pfam" id="PF13564">
    <property type="entry name" value="DoxX_2"/>
    <property type="match status" value="1"/>
</dbReference>
<dbReference type="PATRIC" id="fig|1671680.3.peg.348"/>
<dbReference type="EMBL" id="LIIN01000005">
    <property type="protein sequence ID" value="KZX22561.1"/>
    <property type="molecule type" value="Genomic_DNA"/>
</dbReference>
<evidence type="ECO:0000256" key="1">
    <source>
        <dbReference type="ARBA" id="ARBA00004141"/>
    </source>
</evidence>
<feature type="transmembrane region" description="Helical" evidence="5">
    <location>
        <begin position="6"/>
        <end position="25"/>
    </location>
</feature>
<dbReference type="Proteomes" id="UP000465031">
    <property type="component" value="Chromosome"/>
</dbReference>
<name>A0A166IL65_9MICO</name>
<feature type="transmembrane region" description="Helical" evidence="5">
    <location>
        <begin position="98"/>
        <end position="119"/>
    </location>
</feature>
<dbReference type="OrthoDB" id="3482063at2"/>
<keyword evidence="2 5" id="KW-0812">Transmembrane</keyword>
<evidence type="ECO:0000313" key="7">
    <source>
        <dbReference type="EMBL" id="QHC54762.1"/>
    </source>
</evidence>
<keyword evidence="3 5" id="KW-1133">Transmembrane helix</keyword>
<comment type="subcellular location">
    <subcellularLocation>
        <location evidence="1">Membrane</location>
        <topology evidence="1">Multi-pass membrane protein</topology>
    </subcellularLocation>
</comment>
<organism evidence="6 8">
    <name type="scientific">Rathayibacter tanaceti</name>
    <dbReference type="NCBI Taxonomy" id="1671680"/>
    <lineage>
        <taxon>Bacteria</taxon>
        <taxon>Bacillati</taxon>
        <taxon>Actinomycetota</taxon>
        <taxon>Actinomycetes</taxon>
        <taxon>Micrococcales</taxon>
        <taxon>Microbacteriaceae</taxon>
        <taxon>Rathayibacter</taxon>
    </lineage>
</organism>
<evidence type="ECO:0000313" key="6">
    <source>
        <dbReference type="EMBL" id="KZX22561.1"/>
    </source>
</evidence>
<accession>A0A166IL65</accession>
<feature type="transmembrane region" description="Helical" evidence="5">
    <location>
        <begin position="72"/>
        <end position="91"/>
    </location>
</feature>
<proteinExistence type="predicted"/>
<dbReference type="Proteomes" id="UP000076717">
    <property type="component" value="Unassembled WGS sequence"/>
</dbReference>
<evidence type="ECO:0000256" key="3">
    <source>
        <dbReference type="ARBA" id="ARBA00022989"/>
    </source>
</evidence>
<sequence>MIIAFFIIAGLTALAFVGSGLLKLVRTSAALKENGLVWVDDFSPSTVRLIGAAEILGGLGLILPVVTGVAPVLAQVAGAALAILMVGAIVVDARHRLTVIPAVFLALASSASAVLGALVTG</sequence>
<evidence type="ECO:0000256" key="5">
    <source>
        <dbReference type="SAM" id="Phobius"/>
    </source>
</evidence>
<dbReference type="InterPro" id="IPR032808">
    <property type="entry name" value="DoxX"/>
</dbReference>
<keyword evidence="8" id="KW-1185">Reference proteome</keyword>
<dbReference type="GO" id="GO:0016020">
    <property type="term" value="C:membrane"/>
    <property type="evidence" value="ECO:0007669"/>
    <property type="project" value="UniProtKB-SubCell"/>
</dbReference>